<dbReference type="Gene3D" id="1.10.238.10">
    <property type="entry name" value="EF-hand"/>
    <property type="match status" value="2"/>
</dbReference>
<dbReference type="PROSITE" id="PS00018">
    <property type="entry name" value="EF_HAND_1"/>
    <property type="match status" value="1"/>
</dbReference>
<organism evidence="5">
    <name type="scientific">Eutreptiella gymnastica</name>
    <dbReference type="NCBI Taxonomy" id="73025"/>
    <lineage>
        <taxon>Eukaryota</taxon>
        <taxon>Discoba</taxon>
        <taxon>Euglenozoa</taxon>
        <taxon>Euglenida</taxon>
        <taxon>Spirocuta</taxon>
        <taxon>Euglenophyceae</taxon>
        <taxon>Eutreptiales</taxon>
        <taxon>Eutreptiaceae</taxon>
        <taxon>Eutreptiella</taxon>
    </lineage>
</organism>
<dbReference type="PROSITE" id="PS50222">
    <property type="entry name" value="EF_HAND_2"/>
    <property type="match status" value="1"/>
</dbReference>
<evidence type="ECO:0000259" key="4">
    <source>
        <dbReference type="PROSITE" id="PS50222"/>
    </source>
</evidence>
<keyword evidence="2" id="KW-0175">Coiled coil</keyword>
<feature type="domain" description="EF-hand" evidence="4">
    <location>
        <begin position="784"/>
        <end position="811"/>
    </location>
</feature>
<dbReference type="InterPro" id="IPR018247">
    <property type="entry name" value="EF_Hand_1_Ca_BS"/>
</dbReference>
<name>A0A7S4FNS9_9EUGL</name>
<dbReference type="SUPFAM" id="SSF47473">
    <property type="entry name" value="EF-hand"/>
    <property type="match status" value="1"/>
</dbReference>
<accession>A0A7S4FNS9</accession>
<gene>
    <name evidence="5" type="ORF">EGYM00163_LOCUS15803</name>
</gene>
<reference evidence="5" key="1">
    <citation type="submission" date="2021-01" db="EMBL/GenBank/DDBJ databases">
        <authorList>
            <person name="Corre E."/>
            <person name="Pelletier E."/>
            <person name="Niang G."/>
            <person name="Scheremetjew M."/>
            <person name="Finn R."/>
            <person name="Kale V."/>
            <person name="Holt S."/>
            <person name="Cochrane G."/>
            <person name="Meng A."/>
            <person name="Brown T."/>
            <person name="Cohen L."/>
        </authorList>
    </citation>
    <scope>NUCLEOTIDE SEQUENCE</scope>
    <source>
        <strain evidence="5">CCMP1594</strain>
    </source>
</reference>
<keyword evidence="1" id="KW-0106">Calcium</keyword>
<feature type="region of interest" description="Disordered" evidence="3">
    <location>
        <begin position="31"/>
        <end position="57"/>
    </location>
</feature>
<evidence type="ECO:0000256" key="3">
    <source>
        <dbReference type="SAM" id="MobiDB-lite"/>
    </source>
</evidence>
<protein>
    <recommendedName>
        <fullName evidence="4">EF-hand domain-containing protein</fullName>
    </recommendedName>
</protein>
<feature type="compositionally biased region" description="Basic and acidic residues" evidence="3">
    <location>
        <begin position="31"/>
        <end position="45"/>
    </location>
</feature>
<evidence type="ECO:0000256" key="1">
    <source>
        <dbReference type="ARBA" id="ARBA00022837"/>
    </source>
</evidence>
<feature type="coiled-coil region" evidence="2">
    <location>
        <begin position="1106"/>
        <end position="1203"/>
    </location>
</feature>
<feature type="region of interest" description="Disordered" evidence="3">
    <location>
        <begin position="354"/>
        <end position="376"/>
    </location>
</feature>
<dbReference type="EMBL" id="HBJA01045445">
    <property type="protein sequence ID" value="CAE0804679.1"/>
    <property type="molecule type" value="Transcribed_RNA"/>
</dbReference>
<evidence type="ECO:0000313" key="5">
    <source>
        <dbReference type="EMBL" id="CAE0804679.1"/>
    </source>
</evidence>
<dbReference type="PANTHER" id="PTHR23159">
    <property type="entry name" value="CENTROSOMAL PROTEIN 2"/>
    <property type="match status" value="1"/>
</dbReference>
<proteinExistence type="predicted"/>
<feature type="coiled-coil region" evidence="2">
    <location>
        <begin position="94"/>
        <end position="170"/>
    </location>
</feature>
<sequence>MQLDIDTDPKLLHVGLIKGCPFVNPQDCPFYDKEKGEHRPHDHGEASPPALTKTKRKYSQQMDPHLKATLPRHAMPSRASGTVRSKFDLSMLENQELDEDKQKMKDRILELENLLTNELDERHDIVKNCKRLEKEVAQRDSEIMQLHQHLQSTENNIQELKQVLDSLSSVDDVPVPYTPRSVVSQEVQVNMDQTDDKVYTEKEYQEALAAAREEAKNEAKWLLEELQAQKEEELKKGRDDFEQLKQKASPYEAEAADLRAQVQSLKKNLERETLAKEMEREKGIARAVPYEAEAADLRAKVEQLQTELDRERREKEIEREQAMAKTIPNEAEAAELKAMLKKLKRDAERQREEMELELERERANAEKDRANADRDRANVDRDRANAMTYATEAADLRGQVEQLQLDLERERHEKERERQQALARSMPYEAEAADLRAQVVRLKQELTEREMLDMERDRERTEKAGAEAGDLSSELEMLKQELERGKQEMDRERREAQAVMDAAHASVDAARLASVEKDAEWERQEMDYRKAKQLIDSQSEALAFQGMAVAKEKEEMRLAREKLDAEKEDLRRAKAVAEKELAELRAAQERAGAEKSDFDSAKAAMEKERQEYLEAVEKAKALGTDEAKRQAEAERQQYEAAVAKTEKEKAEWLAAQRDVAKENEDLKKARAAVEKEWDEARAALQERIALLERENADQKMQKAMPPPSVSAEEKEEFERAKRNLETEWVLLHEAQMRFDAERQAYLVWMSERARPSTVESIGSFPEDFLRQQVTLGDVISNKLAFQQADTNSNGVLTYNELAQWLHQRGIHDFTDQMVRSMIAKVDPHNTGSVSMWAFIGVHIYITYSLFRHDLTHWVLFVTQSGYANAPKHAPRMSRTSIANPYSNYAAYALNATAYGHSMSFSSHSLSSTSPTGQPLKGRRFSGNVSPSAAGALQVRTDLGVQGRQAEADGLAMQVAQDRRNFEVAQMRFEREKAEWSLGKDKLEVEKDEVQQAKMRAEMEGQEYKDAAARLEEKNRELDQHMQRMNREKDHLDELGQALKSERERMAKVREEFEQQQQELMAARQEFLREKRGWENATALAQRDAGAAKQQVLQAKEELWTSRSDLDNEKRQLQDLRIKLEQQQREIELARFEVDRDKAQLQVTKSALDDEAADLNRAKNRISGEIAQWQEARRAMEQTRYDLEDEIAQLNGDRRELAAKQVDAYRRQEQLTNTMRMLDIEQRELDQDKAGWSKKKSIQVSPTRYESETHALHDWNMLQKRSAAPMPPVITSQAAPRRNTSSFSVDPSAGRISFALTNTAAPTFSQVVVTLGQIVVLKQSFQEADRKGTGLLAYSEVEKWVEGRYRAGLTADAAATMVAKADTDNKGGLSMWEFIVIQLFNILDLPPGDLGPWLRFCTTGSSRLTTPDRYGHTYPPAHPVSDVPRLPSIQPAPPAARPALNPRHSSDVVSLPVLAWDGQK</sequence>
<dbReference type="InterPro" id="IPR011992">
    <property type="entry name" value="EF-hand-dom_pair"/>
</dbReference>
<feature type="coiled-coil region" evidence="2">
    <location>
        <begin position="983"/>
        <end position="1073"/>
    </location>
</feature>
<feature type="region of interest" description="Disordered" evidence="3">
    <location>
        <begin position="1424"/>
        <end position="1447"/>
    </location>
</feature>
<feature type="coiled-coil region" evidence="2">
    <location>
        <begin position="549"/>
        <end position="701"/>
    </location>
</feature>
<dbReference type="PANTHER" id="PTHR23159:SF31">
    <property type="entry name" value="CENTROSOME-ASSOCIATED PROTEIN CEP250 ISOFORM X1"/>
    <property type="match status" value="1"/>
</dbReference>
<evidence type="ECO:0000256" key="2">
    <source>
        <dbReference type="SAM" id="Coils"/>
    </source>
</evidence>
<dbReference type="GO" id="GO:0005509">
    <property type="term" value="F:calcium ion binding"/>
    <property type="evidence" value="ECO:0007669"/>
    <property type="project" value="InterPro"/>
</dbReference>
<dbReference type="InterPro" id="IPR002048">
    <property type="entry name" value="EF_hand_dom"/>
</dbReference>
<dbReference type="Pfam" id="PF13499">
    <property type="entry name" value="EF-hand_7"/>
    <property type="match status" value="1"/>
</dbReference>